<accession>A0AAD3CQ95</accession>
<evidence type="ECO:0000313" key="2">
    <source>
        <dbReference type="Proteomes" id="UP001054902"/>
    </source>
</evidence>
<dbReference type="EMBL" id="BLLK01000032">
    <property type="protein sequence ID" value="GFH49146.1"/>
    <property type="molecule type" value="Genomic_DNA"/>
</dbReference>
<evidence type="ECO:0000313" key="1">
    <source>
        <dbReference type="EMBL" id="GFH49146.1"/>
    </source>
</evidence>
<evidence type="ECO:0008006" key="3">
    <source>
        <dbReference type="Google" id="ProtNLM"/>
    </source>
</evidence>
<sequence length="331" mass="38000">MASYSHSVKYYLCLFAVLALAALFEIGVFDMETSQVSDGNMKKRFAFGDSKVCDLRTPSKAVPVVLISLGRSGSSITWTTLTSLARQENIAYEVTGGNLDKNKKFFKDLEKSPNKDQNWLINSLCKVRNFRDDVQNATVFGIQWKPYEATWDDDYAIEGLHAAAKYDKTEIKAIFLHRNPLDRRLSNQRHTKSKENDNDVSAHCEVGDKKCIEQHSNFDRDLSLPVGKNLLHFVKHDETMKQRIRDRLDEVNMKYVEVSYEKLYNEDNAKEWMRIFSFLGVGPSEGLTMNDVRSTFKFASTHTKARNETIVNFKRVEQTLVGTPYEYLLSS</sequence>
<dbReference type="InterPro" id="IPR027417">
    <property type="entry name" value="P-loop_NTPase"/>
</dbReference>
<dbReference type="SUPFAM" id="SSF52540">
    <property type="entry name" value="P-loop containing nucleoside triphosphate hydrolases"/>
    <property type="match status" value="1"/>
</dbReference>
<dbReference type="Proteomes" id="UP001054902">
    <property type="component" value="Unassembled WGS sequence"/>
</dbReference>
<organism evidence="1 2">
    <name type="scientific">Chaetoceros tenuissimus</name>
    <dbReference type="NCBI Taxonomy" id="426638"/>
    <lineage>
        <taxon>Eukaryota</taxon>
        <taxon>Sar</taxon>
        <taxon>Stramenopiles</taxon>
        <taxon>Ochrophyta</taxon>
        <taxon>Bacillariophyta</taxon>
        <taxon>Coscinodiscophyceae</taxon>
        <taxon>Chaetocerotophycidae</taxon>
        <taxon>Chaetocerotales</taxon>
        <taxon>Chaetocerotaceae</taxon>
        <taxon>Chaetoceros</taxon>
    </lineage>
</organism>
<proteinExistence type="predicted"/>
<name>A0AAD3CQ95_9STRA</name>
<protein>
    <recommendedName>
        <fullName evidence="3">Sulfotransferase domain-containing protein</fullName>
    </recommendedName>
</protein>
<reference evidence="1 2" key="1">
    <citation type="journal article" date="2021" name="Sci. Rep.">
        <title>The genome of the diatom Chaetoceros tenuissimus carries an ancient integrated fragment of an extant virus.</title>
        <authorList>
            <person name="Hongo Y."/>
            <person name="Kimura K."/>
            <person name="Takaki Y."/>
            <person name="Yoshida Y."/>
            <person name="Baba S."/>
            <person name="Kobayashi G."/>
            <person name="Nagasaki K."/>
            <person name="Hano T."/>
            <person name="Tomaru Y."/>
        </authorList>
    </citation>
    <scope>NUCLEOTIDE SEQUENCE [LARGE SCALE GENOMIC DNA]</scope>
    <source>
        <strain evidence="1 2">NIES-3715</strain>
    </source>
</reference>
<dbReference type="Gene3D" id="3.40.50.300">
    <property type="entry name" value="P-loop containing nucleotide triphosphate hydrolases"/>
    <property type="match status" value="1"/>
</dbReference>
<keyword evidence="2" id="KW-1185">Reference proteome</keyword>
<gene>
    <name evidence="1" type="ORF">CTEN210_05622</name>
</gene>
<dbReference type="AlphaFoldDB" id="A0AAD3CQ95"/>
<comment type="caution">
    <text evidence="1">The sequence shown here is derived from an EMBL/GenBank/DDBJ whole genome shotgun (WGS) entry which is preliminary data.</text>
</comment>